<dbReference type="InterPro" id="IPR019538">
    <property type="entry name" value="PSMD5"/>
</dbReference>
<dbReference type="GO" id="GO:0043248">
    <property type="term" value="P:proteasome assembly"/>
    <property type="evidence" value="ECO:0007669"/>
    <property type="project" value="InterPro"/>
</dbReference>
<dbReference type="Gene3D" id="1.25.10.10">
    <property type="entry name" value="Leucine-rich Repeat Variant"/>
    <property type="match status" value="1"/>
</dbReference>
<sequence length="533" mass="58249">MEEFSVDDPTQLLQAASDFAYYSGFQNDASTKEFLDRFPLPVIINALQTKSDMPGLESTLAVCLERLFKTKYGASLIPHYMPFIQVGLKADSPIVRCLACKTVTCLLENFNGNNVSAAQLIVDYGVYPLLLDCLVNGNEQVATASMDAIKRLAGLPQGMGIIVPTNTKDPTHLRELATRCSSLGRVRILALIVKLFSVSSSVASVVHKSNLLGCFEEEVNKTDDTLVMLSVLELLYELSEIQHGREFLSVSTLLQLLSSIISTSMESVLRSRAMMISGRLLYKENYMFADERSIRTVISAIDGSLGSSATQDTDEYESALEALGQIGSSIQGAELLLSSSPPAVRHVVDTAFNRQGRGKQLAALHALGNISGETRSENSMILNSNSEETLRQLIYETASKTSKLTPSGLILSVLQQDSETRLAGYRVITGLVARPWFLMEVCAKKDIIDIVTDANTETTKIGLFSYPYKFSGMEARYNCCKAIQKALMSSSKVASDPSLAGIVAKVYDAVRMGPYLARKQLEARPAVMTADRF</sequence>
<dbReference type="Pfam" id="PF10508">
    <property type="entry name" value="Proteasom_PSMB"/>
    <property type="match status" value="1"/>
</dbReference>
<dbReference type="InterPro" id="IPR016024">
    <property type="entry name" value="ARM-type_fold"/>
</dbReference>
<proteinExistence type="predicted"/>
<dbReference type="AlphaFoldDB" id="A0A978UCU3"/>
<dbReference type="InterPro" id="IPR011989">
    <property type="entry name" value="ARM-like"/>
</dbReference>
<dbReference type="PANTHER" id="PTHR13554">
    <property type="entry name" value="26S PROTEASOME NON-ATPASE REGULATORY SUBUNIT 5-RELATED"/>
    <property type="match status" value="1"/>
</dbReference>
<dbReference type="EMBL" id="JAEACU010000012">
    <property type="protein sequence ID" value="KAH7512586.1"/>
    <property type="molecule type" value="Genomic_DNA"/>
</dbReference>
<dbReference type="Proteomes" id="UP000813462">
    <property type="component" value="Unassembled WGS sequence"/>
</dbReference>
<comment type="caution">
    <text evidence="1">The sequence shown here is derived from an EMBL/GenBank/DDBJ whole genome shotgun (WGS) entry which is preliminary data.</text>
</comment>
<protein>
    <recommendedName>
        <fullName evidence="3">26S proteasome non-ATPase regulatory subunit 5</fullName>
    </recommendedName>
</protein>
<accession>A0A978UCU3</accession>
<dbReference type="GO" id="GO:0005829">
    <property type="term" value="C:cytosol"/>
    <property type="evidence" value="ECO:0007669"/>
    <property type="project" value="TreeGrafter"/>
</dbReference>
<gene>
    <name evidence="1" type="ORF">FEM48_Zijuj12G0106300</name>
</gene>
<name>A0A978UCU3_ZIZJJ</name>
<evidence type="ECO:0008006" key="3">
    <source>
        <dbReference type="Google" id="ProtNLM"/>
    </source>
</evidence>
<dbReference type="PANTHER" id="PTHR13554:SF10">
    <property type="entry name" value="26S PROTEASOME NON-ATPASE REGULATORY SUBUNIT 5"/>
    <property type="match status" value="1"/>
</dbReference>
<evidence type="ECO:0000313" key="1">
    <source>
        <dbReference type="EMBL" id="KAH7512586.1"/>
    </source>
</evidence>
<evidence type="ECO:0000313" key="2">
    <source>
        <dbReference type="Proteomes" id="UP000813462"/>
    </source>
</evidence>
<dbReference type="SUPFAM" id="SSF48371">
    <property type="entry name" value="ARM repeat"/>
    <property type="match status" value="1"/>
</dbReference>
<organism evidence="1 2">
    <name type="scientific">Ziziphus jujuba var. spinosa</name>
    <dbReference type="NCBI Taxonomy" id="714518"/>
    <lineage>
        <taxon>Eukaryota</taxon>
        <taxon>Viridiplantae</taxon>
        <taxon>Streptophyta</taxon>
        <taxon>Embryophyta</taxon>
        <taxon>Tracheophyta</taxon>
        <taxon>Spermatophyta</taxon>
        <taxon>Magnoliopsida</taxon>
        <taxon>eudicotyledons</taxon>
        <taxon>Gunneridae</taxon>
        <taxon>Pentapetalae</taxon>
        <taxon>rosids</taxon>
        <taxon>fabids</taxon>
        <taxon>Rosales</taxon>
        <taxon>Rhamnaceae</taxon>
        <taxon>Paliureae</taxon>
        <taxon>Ziziphus</taxon>
    </lineage>
</organism>
<reference evidence="1" key="1">
    <citation type="journal article" date="2021" name="Front. Plant Sci.">
        <title>Chromosome-Scale Genome Assembly for Chinese Sour Jujube and Insights Into Its Genome Evolution and Domestication Signature.</title>
        <authorList>
            <person name="Shen L.-Y."/>
            <person name="Luo H."/>
            <person name="Wang X.-L."/>
            <person name="Wang X.-M."/>
            <person name="Qiu X.-J."/>
            <person name="Liu H."/>
            <person name="Zhou S.-S."/>
            <person name="Jia K.-H."/>
            <person name="Nie S."/>
            <person name="Bao Y.-T."/>
            <person name="Zhang R.-G."/>
            <person name="Yun Q.-Z."/>
            <person name="Chai Y.-H."/>
            <person name="Lu J.-Y."/>
            <person name="Li Y."/>
            <person name="Zhao S.-W."/>
            <person name="Mao J.-F."/>
            <person name="Jia S.-G."/>
            <person name="Mao Y.-M."/>
        </authorList>
    </citation>
    <scope>NUCLEOTIDE SEQUENCE</scope>
    <source>
        <strain evidence="1">AT0</strain>
        <tissue evidence="1">Leaf</tissue>
    </source>
</reference>